<dbReference type="GO" id="GO:0046872">
    <property type="term" value="F:metal ion binding"/>
    <property type="evidence" value="ECO:0007669"/>
    <property type="project" value="UniProtKB-KW"/>
</dbReference>
<feature type="binding site" evidence="9">
    <location>
        <position position="135"/>
    </location>
    <ligand>
        <name>substrate</name>
    </ligand>
</feature>
<evidence type="ECO:0000259" key="10">
    <source>
        <dbReference type="Pfam" id="PF00294"/>
    </source>
</evidence>
<keyword evidence="5 9" id="KW-0067">ATP-binding</keyword>
<sequence>MVVVGSANVDLFAAVPAIPAPGETVLARGREVRAGGKGLNQAVAAARAGAATTFVAVVGRDEGAEMLLAEAAAAGVDTGLVRRADGPTGTAWIMVRPDGENAIVVDGAANATLTSLTLTERTAVSEAAVVVAQLETPLSAVREAAEAAQASGARFLLNAAPASELPEELLRCVDVLVVNEHEARHLSGEADPSSAARTLLRLAGAVVVTLGAEGALLLDADGERRVPGLTARVVDTTGAGDTFTGVLAATLATDPDLDAAARRAVVAGALAVETAGAVPSIPTSDAIAARLRQEASR</sequence>
<dbReference type="CDD" id="cd01174">
    <property type="entry name" value="ribokinase"/>
    <property type="match status" value="1"/>
</dbReference>
<feature type="binding site" evidence="9">
    <location>
        <position position="241"/>
    </location>
    <ligand>
        <name>substrate</name>
    </ligand>
</feature>
<feature type="domain" description="Carbohydrate kinase PfkB" evidence="10">
    <location>
        <begin position="2"/>
        <end position="283"/>
    </location>
</feature>
<feature type="binding site" evidence="9">
    <location>
        <begin position="36"/>
        <end position="40"/>
    </location>
    <ligand>
        <name>substrate</name>
    </ligand>
</feature>
<dbReference type="GO" id="GO:0005829">
    <property type="term" value="C:cytosol"/>
    <property type="evidence" value="ECO:0007669"/>
    <property type="project" value="TreeGrafter"/>
</dbReference>
<evidence type="ECO:0000256" key="8">
    <source>
        <dbReference type="ARBA" id="ARBA00023277"/>
    </source>
</evidence>
<dbReference type="SUPFAM" id="SSF53613">
    <property type="entry name" value="Ribokinase-like"/>
    <property type="match status" value="1"/>
</dbReference>
<comment type="similarity">
    <text evidence="9">Belongs to the carbohydrate kinase PfkB family. Ribokinase subfamily.</text>
</comment>
<comment type="function">
    <text evidence="9">Catalyzes the phosphorylation of ribose at O-5 in a reaction requiring ATP and magnesium. The resulting D-ribose-5-phosphate can then be used either for sythesis of nucleotides, histidine, and tryptophan, or as a component of the pentose phosphate pathway.</text>
</comment>
<keyword evidence="9" id="KW-0963">Cytoplasm</keyword>
<evidence type="ECO:0000313" key="12">
    <source>
        <dbReference type="Proteomes" id="UP000246018"/>
    </source>
</evidence>
<dbReference type="EC" id="2.7.1.15" evidence="9"/>
<dbReference type="UniPathway" id="UPA00916">
    <property type="reaction ID" value="UER00889"/>
</dbReference>
<dbReference type="HAMAP" id="MF_01987">
    <property type="entry name" value="Ribokinase"/>
    <property type="match status" value="1"/>
</dbReference>
<keyword evidence="4 9" id="KW-0418">Kinase</keyword>
<dbReference type="InterPro" id="IPR029056">
    <property type="entry name" value="Ribokinase-like"/>
</dbReference>
<dbReference type="OrthoDB" id="9775849at2"/>
<keyword evidence="8 9" id="KW-0119">Carbohydrate metabolism</keyword>
<comment type="catalytic activity">
    <reaction evidence="9">
        <text>D-ribose + ATP = D-ribose 5-phosphate + ADP + H(+)</text>
        <dbReference type="Rhea" id="RHEA:13697"/>
        <dbReference type="ChEBI" id="CHEBI:15378"/>
        <dbReference type="ChEBI" id="CHEBI:30616"/>
        <dbReference type="ChEBI" id="CHEBI:47013"/>
        <dbReference type="ChEBI" id="CHEBI:78346"/>
        <dbReference type="ChEBI" id="CHEBI:456216"/>
        <dbReference type="EC" id="2.7.1.15"/>
    </reaction>
</comment>
<comment type="pathway">
    <text evidence="9">Carbohydrate metabolism; D-ribose degradation; D-ribose 5-phosphate from beta-D-ribopyranose: step 2/2.</text>
</comment>
<keyword evidence="2 9" id="KW-0479">Metal-binding</keyword>
<comment type="caution">
    <text evidence="11">The sequence shown here is derived from an EMBL/GenBank/DDBJ whole genome shotgun (WGS) entry which is preliminary data.</text>
</comment>
<dbReference type="Gene3D" id="3.40.1190.20">
    <property type="match status" value="1"/>
</dbReference>
<accession>A0A2T8FEC9</accession>
<dbReference type="InterPro" id="IPR011877">
    <property type="entry name" value="Ribokinase"/>
</dbReference>
<comment type="subcellular location">
    <subcellularLocation>
        <location evidence="9">Cytoplasm</location>
    </subcellularLocation>
</comment>
<dbReference type="GO" id="GO:0004747">
    <property type="term" value="F:ribokinase activity"/>
    <property type="evidence" value="ECO:0007669"/>
    <property type="project" value="UniProtKB-UniRule"/>
</dbReference>
<evidence type="ECO:0000256" key="5">
    <source>
        <dbReference type="ARBA" id="ARBA00022840"/>
    </source>
</evidence>
<gene>
    <name evidence="9" type="primary">rbsK</name>
    <name evidence="11" type="ORF">DDE18_06915</name>
</gene>
<proteinExistence type="inferred from homology"/>
<comment type="caution">
    <text evidence="9">Lacks conserved residue(s) required for the propagation of feature annotation.</text>
</comment>
<evidence type="ECO:0000256" key="9">
    <source>
        <dbReference type="HAMAP-Rule" id="MF_01987"/>
    </source>
</evidence>
<evidence type="ECO:0000256" key="2">
    <source>
        <dbReference type="ARBA" id="ARBA00022723"/>
    </source>
</evidence>
<dbReference type="GO" id="GO:0005524">
    <property type="term" value="F:ATP binding"/>
    <property type="evidence" value="ECO:0007669"/>
    <property type="project" value="UniProtKB-UniRule"/>
</dbReference>
<feature type="active site" description="Proton acceptor" evidence="9">
    <location>
        <position position="241"/>
    </location>
</feature>
<feature type="binding site" evidence="9">
    <location>
        <position position="179"/>
    </location>
    <ligand>
        <name>ATP</name>
        <dbReference type="ChEBI" id="CHEBI:30616"/>
    </ligand>
</feature>
<evidence type="ECO:0000256" key="4">
    <source>
        <dbReference type="ARBA" id="ARBA00022777"/>
    </source>
</evidence>
<dbReference type="PANTHER" id="PTHR10584">
    <property type="entry name" value="SUGAR KINASE"/>
    <property type="match status" value="1"/>
</dbReference>
<evidence type="ECO:0000313" key="11">
    <source>
        <dbReference type="EMBL" id="PVG84076.1"/>
    </source>
</evidence>
<dbReference type="InterPro" id="IPR002139">
    <property type="entry name" value="Ribo/fructo_kinase"/>
</dbReference>
<dbReference type="GO" id="GO:0019303">
    <property type="term" value="P:D-ribose catabolic process"/>
    <property type="evidence" value="ECO:0007669"/>
    <property type="project" value="UniProtKB-UniRule"/>
</dbReference>
<feature type="binding site" evidence="9">
    <location>
        <position position="276"/>
    </location>
    <ligand>
        <name>K(+)</name>
        <dbReference type="ChEBI" id="CHEBI:29103"/>
    </ligand>
</feature>
<comment type="subunit">
    <text evidence="9">Homodimer.</text>
</comment>
<dbReference type="Proteomes" id="UP000246018">
    <property type="component" value="Unassembled WGS sequence"/>
</dbReference>
<dbReference type="PRINTS" id="PR00990">
    <property type="entry name" value="RIBOKINASE"/>
</dbReference>
<comment type="cofactor">
    <cofactor evidence="9">
        <name>Mg(2+)</name>
        <dbReference type="ChEBI" id="CHEBI:18420"/>
    </cofactor>
    <text evidence="9">Requires a divalent cation, most likely magnesium in vivo, as an electrophilic catalyst to aid phosphoryl group transfer. It is the chelate of the metal and the nucleotide that is the actual substrate.</text>
</comment>
<organism evidence="11 12">
    <name type="scientific">Nocardioides gansuensis</name>
    <dbReference type="NCBI Taxonomy" id="2138300"/>
    <lineage>
        <taxon>Bacteria</taxon>
        <taxon>Bacillati</taxon>
        <taxon>Actinomycetota</taxon>
        <taxon>Actinomycetes</taxon>
        <taxon>Propionibacteriales</taxon>
        <taxon>Nocardioidaceae</taxon>
        <taxon>Nocardioides</taxon>
    </lineage>
</organism>
<dbReference type="EMBL" id="QDGZ01000002">
    <property type="protein sequence ID" value="PVG84076.1"/>
    <property type="molecule type" value="Genomic_DNA"/>
</dbReference>
<name>A0A2T8FEC9_9ACTN</name>
<keyword evidence="7 9" id="KW-0630">Potassium</keyword>
<evidence type="ECO:0000256" key="7">
    <source>
        <dbReference type="ARBA" id="ARBA00022958"/>
    </source>
</evidence>
<comment type="activity regulation">
    <text evidence="9">Activated by a monovalent cation that binds near, but not in, the active site. The most likely occupant of the site in vivo is potassium. Ion binding induces a conformational change that may alter substrate affinity.</text>
</comment>
<keyword evidence="1 9" id="KW-0808">Transferase</keyword>
<feature type="binding site" evidence="9">
    <location>
        <position position="237"/>
    </location>
    <ligand>
        <name>K(+)</name>
        <dbReference type="ChEBI" id="CHEBI:29103"/>
    </ligand>
</feature>
<feature type="binding site" evidence="9">
    <location>
        <position position="280"/>
    </location>
    <ligand>
        <name>K(+)</name>
        <dbReference type="ChEBI" id="CHEBI:29103"/>
    </ligand>
</feature>
<feature type="binding site" evidence="9">
    <location>
        <position position="271"/>
    </location>
    <ligand>
        <name>K(+)</name>
        <dbReference type="ChEBI" id="CHEBI:29103"/>
    </ligand>
</feature>
<evidence type="ECO:0000256" key="6">
    <source>
        <dbReference type="ARBA" id="ARBA00022842"/>
    </source>
</evidence>
<keyword evidence="12" id="KW-1185">Reference proteome</keyword>
<reference evidence="11 12" key="1">
    <citation type="submission" date="2018-04" db="EMBL/GenBank/DDBJ databases">
        <title>Genome of Nocardioides gansuensis WSJ-1.</title>
        <authorList>
            <person name="Wu S."/>
            <person name="Wang G."/>
        </authorList>
    </citation>
    <scope>NUCLEOTIDE SEQUENCE [LARGE SCALE GENOMIC DNA]</scope>
    <source>
        <strain evidence="11 12">WSJ-1</strain>
    </source>
</reference>
<keyword evidence="3 9" id="KW-0547">Nucleotide-binding</keyword>
<protein>
    <recommendedName>
        <fullName evidence="9">Ribokinase</fullName>
        <shortName evidence="9">RK</shortName>
        <ecNumber evidence="9">2.7.1.15</ecNumber>
    </recommendedName>
</protein>
<feature type="binding site" evidence="9">
    <location>
        <begin position="240"/>
        <end position="241"/>
    </location>
    <ligand>
        <name>ATP</name>
        <dbReference type="ChEBI" id="CHEBI:30616"/>
    </ligand>
</feature>
<feature type="binding site" evidence="9">
    <location>
        <position position="235"/>
    </location>
    <ligand>
        <name>K(+)</name>
        <dbReference type="ChEBI" id="CHEBI:29103"/>
    </ligand>
</feature>
<dbReference type="InterPro" id="IPR011611">
    <property type="entry name" value="PfkB_dom"/>
</dbReference>
<evidence type="ECO:0000256" key="3">
    <source>
        <dbReference type="ARBA" id="ARBA00022741"/>
    </source>
</evidence>
<dbReference type="PANTHER" id="PTHR10584:SF166">
    <property type="entry name" value="RIBOKINASE"/>
    <property type="match status" value="1"/>
</dbReference>
<feature type="binding site" evidence="9">
    <location>
        <begin position="8"/>
        <end position="10"/>
    </location>
    <ligand>
        <name>substrate</name>
    </ligand>
</feature>
<evidence type="ECO:0000256" key="1">
    <source>
        <dbReference type="ARBA" id="ARBA00022679"/>
    </source>
</evidence>
<feature type="binding site" evidence="9">
    <location>
        <begin position="209"/>
        <end position="214"/>
    </location>
    <ligand>
        <name>ATP</name>
        <dbReference type="ChEBI" id="CHEBI:30616"/>
    </ligand>
</feature>
<feature type="binding site" evidence="9">
    <location>
        <position position="274"/>
    </location>
    <ligand>
        <name>K(+)</name>
        <dbReference type="ChEBI" id="CHEBI:29103"/>
    </ligand>
</feature>
<dbReference type="AlphaFoldDB" id="A0A2T8FEC9"/>
<dbReference type="Pfam" id="PF00294">
    <property type="entry name" value="PfkB"/>
    <property type="match status" value="1"/>
</dbReference>
<keyword evidence="6 9" id="KW-0460">Magnesium</keyword>